<gene>
    <name evidence="1" type="ORF">PF002_g4667</name>
</gene>
<evidence type="ECO:0000313" key="1">
    <source>
        <dbReference type="EMBL" id="KAE9250675.1"/>
    </source>
</evidence>
<proteinExistence type="predicted"/>
<sequence length="44" mass="4830">MATSSREKVLKINHSQMVFSKLKVFAADGSKEQVLEGSSQAFTL</sequence>
<accession>A0A6A4A6E5</accession>
<dbReference type="EMBL" id="QXGD01000146">
    <property type="protein sequence ID" value="KAE9250675.1"/>
    <property type="molecule type" value="Genomic_DNA"/>
</dbReference>
<name>A0A6A4A6E5_9STRA</name>
<protein>
    <submittedName>
        <fullName evidence="1">Uncharacterized protein</fullName>
    </submittedName>
</protein>
<reference evidence="1 2" key="1">
    <citation type="submission" date="2018-08" db="EMBL/GenBank/DDBJ databases">
        <title>Genomic investigation of the strawberry pathogen Phytophthora fragariae indicates pathogenicity is determined by transcriptional variation in three key races.</title>
        <authorList>
            <person name="Adams T.M."/>
            <person name="Armitage A.D."/>
            <person name="Sobczyk M.K."/>
            <person name="Bates H.J."/>
            <person name="Dunwell J.M."/>
            <person name="Nellist C.F."/>
            <person name="Harrison R.J."/>
        </authorList>
    </citation>
    <scope>NUCLEOTIDE SEQUENCE [LARGE SCALE GENOMIC DNA]</scope>
    <source>
        <strain evidence="1 2">BC-1</strain>
    </source>
</reference>
<dbReference type="Proteomes" id="UP000440367">
    <property type="component" value="Unassembled WGS sequence"/>
</dbReference>
<comment type="caution">
    <text evidence="1">The sequence shown here is derived from an EMBL/GenBank/DDBJ whole genome shotgun (WGS) entry which is preliminary data.</text>
</comment>
<dbReference type="AlphaFoldDB" id="A0A6A4A6E5"/>
<evidence type="ECO:0000313" key="2">
    <source>
        <dbReference type="Proteomes" id="UP000440367"/>
    </source>
</evidence>
<organism evidence="1 2">
    <name type="scientific">Phytophthora fragariae</name>
    <dbReference type="NCBI Taxonomy" id="53985"/>
    <lineage>
        <taxon>Eukaryota</taxon>
        <taxon>Sar</taxon>
        <taxon>Stramenopiles</taxon>
        <taxon>Oomycota</taxon>
        <taxon>Peronosporomycetes</taxon>
        <taxon>Peronosporales</taxon>
        <taxon>Peronosporaceae</taxon>
        <taxon>Phytophthora</taxon>
    </lineage>
</organism>